<proteinExistence type="predicted"/>
<reference evidence="1" key="1">
    <citation type="journal article" date="2015" name="ISME J.">
        <title>Draft Genome Sequence of Streptomyces incarnatus NRRL8089, which Produces the Nucleoside Antibiotic Sinefungin.</title>
        <authorList>
            <person name="Oshima K."/>
            <person name="Hattori M."/>
            <person name="Shimizu H."/>
            <person name="Fukuda K."/>
            <person name="Nemoto M."/>
            <person name="Inagaki K."/>
            <person name="Tamura T."/>
        </authorList>
    </citation>
    <scope>NUCLEOTIDE SEQUENCE</scope>
    <source>
        <strain evidence="1">FACHB-1277</strain>
    </source>
</reference>
<evidence type="ECO:0000313" key="2">
    <source>
        <dbReference type="Proteomes" id="UP000631421"/>
    </source>
</evidence>
<comment type="caution">
    <text evidence="1">The sequence shown here is derived from an EMBL/GenBank/DDBJ whole genome shotgun (WGS) entry which is preliminary data.</text>
</comment>
<protein>
    <submittedName>
        <fullName evidence="1">Type II toxin-antitoxin system RelE/ParE family toxin</fullName>
    </submittedName>
</protein>
<dbReference type="EMBL" id="JACJPY010000004">
    <property type="protein sequence ID" value="MBD2148995.1"/>
    <property type="molecule type" value="Genomic_DNA"/>
</dbReference>
<gene>
    <name evidence="1" type="ORF">H6F44_02470</name>
</gene>
<evidence type="ECO:0000313" key="1">
    <source>
        <dbReference type="EMBL" id="MBD2148995.1"/>
    </source>
</evidence>
<organism evidence="1 2">
    <name type="scientific">Pseudanabaena cinerea FACHB-1277</name>
    <dbReference type="NCBI Taxonomy" id="2949581"/>
    <lineage>
        <taxon>Bacteria</taxon>
        <taxon>Bacillati</taxon>
        <taxon>Cyanobacteriota</taxon>
        <taxon>Cyanophyceae</taxon>
        <taxon>Pseudanabaenales</taxon>
        <taxon>Pseudanabaenaceae</taxon>
        <taxon>Pseudanabaena</taxon>
        <taxon>Pseudanabaena cinerea</taxon>
    </lineage>
</organism>
<name>A0A926UPU8_9CYAN</name>
<dbReference type="Proteomes" id="UP000631421">
    <property type="component" value="Unassembled WGS sequence"/>
</dbReference>
<accession>A0A926UPU8</accession>
<dbReference type="AlphaFoldDB" id="A0A926UPU8"/>
<keyword evidence="2" id="KW-1185">Reference proteome</keyword>
<sequence length="113" mass="12953">MSSDNHKLKIQFTDVFKRQVRGLAKRYKRIKLDIQPVLDQLQSGDLVGDQIQGTGFTVFKVRIKNSDIQKGKSGGYRLIYYIKTSENILCVFCQSTEFYSEKSGALYCINAPY</sequence>
<reference evidence="1" key="2">
    <citation type="submission" date="2020-08" db="EMBL/GenBank/DDBJ databases">
        <authorList>
            <person name="Chen M."/>
            <person name="Teng W."/>
            <person name="Zhao L."/>
            <person name="Hu C."/>
            <person name="Zhou Y."/>
            <person name="Han B."/>
            <person name="Song L."/>
            <person name="Shu W."/>
        </authorList>
    </citation>
    <scope>NUCLEOTIDE SEQUENCE</scope>
    <source>
        <strain evidence="1">FACHB-1277</strain>
    </source>
</reference>
<dbReference type="RefSeq" id="WP_190349334.1">
    <property type="nucleotide sequence ID" value="NZ_JACJPY010000004.1"/>
</dbReference>